<reference evidence="2 3" key="1">
    <citation type="submission" date="2023-08" db="EMBL/GenBank/DDBJ databases">
        <authorList>
            <person name="Sharma P."/>
            <person name="Verma V."/>
            <person name="Mohan M.K."/>
            <person name="Dubey A.K."/>
        </authorList>
    </citation>
    <scope>NUCLEOTIDE SEQUENCE [LARGE SCALE GENOMIC DNA]</scope>
    <source>
        <strain evidence="2 3">ADP4</strain>
    </source>
</reference>
<accession>A0ABU7X4G1</accession>
<feature type="region of interest" description="Disordered" evidence="1">
    <location>
        <begin position="1"/>
        <end position="21"/>
    </location>
</feature>
<comment type="caution">
    <text evidence="2">The sequence shown here is derived from an EMBL/GenBank/DDBJ whole genome shotgun (WGS) entry which is preliminary data.</text>
</comment>
<feature type="compositionally biased region" description="Basic and acidic residues" evidence="1">
    <location>
        <begin position="1"/>
        <end position="10"/>
    </location>
</feature>
<feature type="compositionally biased region" description="Low complexity" evidence="1">
    <location>
        <begin position="11"/>
        <end position="21"/>
    </location>
</feature>
<organism evidence="2 3">
    <name type="scientific">Streptomyces chrestomyceticus</name>
    <dbReference type="NCBI Taxonomy" id="68185"/>
    <lineage>
        <taxon>Bacteria</taxon>
        <taxon>Bacillati</taxon>
        <taxon>Actinomycetota</taxon>
        <taxon>Actinomycetes</taxon>
        <taxon>Kitasatosporales</taxon>
        <taxon>Streptomycetaceae</taxon>
        <taxon>Streptomyces</taxon>
    </lineage>
</organism>
<feature type="region of interest" description="Disordered" evidence="1">
    <location>
        <begin position="124"/>
        <end position="143"/>
    </location>
</feature>
<evidence type="ECO:0000313" key="2">
    <source>
        <dbReference type="EMBL" id="MEF3118209.1"/>
    </source>
</evidence>
<protein>
    <submittedName>
        <fullName evidence="2">Uncharacterized protein</fullName>
    </submittedName>
</protein>
<sequence length="182" mass="18910">MADNHEEADRSSSSGFGKAGGSEIAATGATEAIVAAAGTVAEIAGTVLATAAIGSVEAITVDVVVAQAGRNLLGDQKGIDLHEVTESGLAGGALGGAFGVHCVEREPSGRLDFLRFRRRGSAWPSMMNGSPGAQTPSGPAGRPRVPEDHILLEHELTDLNYLREHPGAIYQEEHRIANKTYI</sequence>
<dbReference type="RefSeq" id="WP_331789388.1">
    <property type="nucleotide sequence ID" value="NZ_JAVFKM010000025.1"/>
</dbReference>
<evidence type="ECO:0000256" key="1">
    <source>
        <dbReference type="SAM" id="MobiDB-lite"/>
    </source>
</evidence>
<keyword evidence="3" id="KW-1185">Reference proteome</keyword>
<proteinExistence type="predicted"/>
<name>A0ABU7X4G1_9ACTN</name>
<gene>
    <name evidence="2" type="ORF">RB636_34165</name>
</gene>
<feature type="compositionally biased region" description="Polar residues" evidence="1">
    <location>
        <begin position="127"/>
        <end position="137"/>
    </location>
</feature>
<evidence type="ECO:0000313" key="3">
    <source>
        <dbReference type="Proteomes" id="UP001348265"/>
    </source>
</evidence>
<dbReference type="Proteomes" id="UP001348265">
    <property type="component" value="Unassembled WGS sequence"/>
</dbReference>
<dbReference type="EMBL" id="JAVFKM010000025">
    <property type="protein sequence ID" value="MEF3118209.1"/>
    <property type="molecule type" value="Genomic_DNA"/>
</dbReference>